<dbReference type="GO" id="GO:0000786">
    <property type="term" value="C:nucleosome"/>
    <property type="evidence" value="ECO:0007669"/>
    <property type="project" value="UniProtKB-KW"/>
</dbReference>
<accession>A0A9P6WAZ2</accession>
<dbReference type="Proteomes" id="UP000750334">
    <property type="component" value="Unassembled WGS sequence"/>
</dbReference>
<keyword evidence="8" id="KW-1185">Reference proteome</keyword>
<organism evidence="7 8">
    <name type="scientific">Maudiozyma exigua</name>
    <name type="common">Yeast</name>
    <name type="synonym">Kazachstania exigua</name>
    <dbReference type="NCBI Taxonomy" id="34358"/>
    <lineage>
        <taxon>Eukaryota</taxon>
        <taxon>Fungi</taxon>
        <taxon>Dikarya</taxon>
        <taxon>Ascomycota</taxon>
        <taxon>Saccharomycotina</taxon>
        <taxon>Saccharomycetes</taxon>
        <taxon>Saccharomycetales</taxon>
        <taxon>Saccharomycetaceae</taxon>
        <taxon>Maudiozyma</taxon>
    </lineage>
</organism>
<feature type="region of interest" description="Disordered" evidence="5">
    <location>
        <begin position="1"/>
        <end position="37"/>
    </location>
</feature>
<keyword evidence="4" id="KW-0544">Nucleosome core</keyword>
<evidence type="ECO:0000256" key="3">
    <source>
        <dbReference type="ARBA" id="ARBA00022454"/>
    </source>
</evidence>
<dbReference type="SUPFAM" id="SSF47113">
    <property type="entry name" value="Histone-fold"/>
    <property type="match status" value="1"/>
</dbReference>
<dbReference type="InterPro" id="IPR000164">
    <property type="entry name" value="Histone_H3/CENP-A"/>
</dbReference>
<evidence type="ECO:0000256" key="5">
    <source>
        <dbReference type="SAM" id="MobiDB-lite"/>
    </source>
</evidence>
<feature type="compositionally biased region" description="Polar residues" evidence="5">
    <location>
        <begin position="1"/>
        <end position="29"/>
    </location>
</feature>
<dbReference type="GO" id="GO:0046982">
    <property type="term" value="F:protein heterodimerization activity"/>
    <property type="evidence" value="ECO:0007669"/>
    <property type="project" value="InterPro"/>
</dbReference>
<dbReference type="CDD" id="cd22911">
    <property type="entry name" value="HFD_H3"/>
    <property type="match status" value="1"/>
</dbReference>
<dbReference type="OrthoDB" id="842664at2759"/>
<dbReference type="Pfam" id="PF00125">
    <property type="entry name" value="Histone"/>
    <property type="match status" value="1"/>
</dbReference>
<feature type="domain" description="Core Histone H2A/H2B/H3" evidence="6">
    <location>
        <begin position="191"/>
        <end position="279"/>
    </location>
</feature>
<dbReference type="GO" id="GO:0030527">
    <property type="term" value="F:structural constituent of chromatin"/>
    <property type="evidence" value="ECO:0007669"/>
    <property type="project" value="InterPro"/>
</dbReference>
<protein>
    <submittedName>
        <fullName evidence="7">Centromeric DNA-binding histone H3-like protein cse4</fullName>
    </submittedName>
</protein>
<dbReference type="Gene3D" id="1.10.20.10">
    <property type="entry name" value="Histone, subunit A"/>
    <property type="match status" value="1"/>
</dbReference>
<dbReference type="InterPro" id="IPR009072">
    <property type="entry name" value="Histone-fold"/>
</dbReference>
<evidence type="ECO:0000256" key="4">
    <source>
        <dbReference type="ARBA" id="ARBA00023269"/>
    </source>
</evidence>
<dbReference type="PANTHER" id="PTHR45810">
    <property type="entry name" value="HISTONE H3.2"/>
    <property type="match status" value="1"/>
</dbReference>
<feature type="compositionally biased region" description="Basic residues" evidence="5">
    <location>
        <begin position="147"/>
        <end position="164"/>
    </location>
</feature>
<proteinExistence type="inferred from homology"/>
<evidence type="ECO:0000256" key="2">
    <source>
        <dbReference type="ARBA" id="ARBA00010343"/>
    </source>
</evidence>
<comment type="caution">
    <text evidence="7">The sequence shown here is derived from an EMBL/GenBank/DDBJ whole genome shotgun (WGS) entry which is preliminary data.</text>
</comment>
<evidence type="ECO:0000259" key="6">
    <source>
        <dbReference type="Pfam" id="PF00125"/>
    </source>
</evidence>
<evidence type="ECO:0000256" key="1">
    <source>
        <dbReference type="ARBA" id="ARBA00004286"/>
    </source>
</evidence>
<feature type="region of interest" description="Disordered" evidence="5">
    <location>
        <begin position="130"/>
        <end position="164"/>
    </location>
</feature>
<feature type="compositionally biased region" description="Basic and acidic residues" evidence="5">
    <location>
        <begin position="130"/>
        <end position="146"/>
    </location>
</feature>
<name>A0A9P6WAZ2_MAUEX</name>
<dbReference type="AlphaFoldDB" id="A0A9P6WAZ2"/>
<evidence type="ECO:0000313" key="7">
    <source>
        <dbReference type="EMBL" id="KAG0669180.1"/>
    </source>
</evidence>
<dbReference type="PROSITE" id="PS00959">
    <property type="entry name" value="HISTONE_H3_2"/>
    <property type="match status" value="1"/>
</dbReference>
<dbReference type="PRINTS" id="PR00622">
    <property type="entry name" value="HISTONEH3"/>
</dbReference>
<dbReference type="InterPro" id="IPR007125">
    <property type="entry name" value="H2A/H2B/H3"/>
</dbReference>
<dbReference type="SMART" id="SM00428">
    <property type="entry name" value="H3"/>
    <property type="match status" value="1"/>
</dbReference>
<comment type="subcellular location">
    <subcellularLocation>
        <location evidence="1">Chromosome</location>
    </subcellularLocation>
</comment>
<gene>
    <name evidence="7" type="primary">CSE4</name>
    <name evidence="7" type="ORF">C6P45_004024</name>
</gene>
<keyword evidence="7" id="KW-0238">DNA-binding</keyword>
<sequence>MQSQQWFEGDSSSLIDGTDGRSINNSNRLNQEDDQNRINERARQLLERTRERRDRLRRGGFDGIQSETVQQPPIITNRYLQGPVTPERVTGSVGSPKTYDDVDNFNPAGEYDNSINDFGYKNIGKENNRYESLDNRYAPREPSQRTHEHKVSKKTRNQRKHNKRINKQIQSKIETMKSHIEDTKTYTKPSNLALYEIRKYQRSTDLLLSKIPFARLVKEVADTFTFENEELHWNSMAILALQEASEAYLVGLLEHSNLLALHAKRVTIMKKDIQLARRIRGQFI</sequence>
<evidence type="ECO:0000313" key="8">
    <source>
        <dbReference type="Proteomes" id="UP000750334"/>
    </source>
</evidence>
<dbReference type="EMBL" id="PUHR01000048">
    <property type="protein sequence ID" value="KAG0669180.1"/>
    <property type="molecule type" value="Genomic_DNA"/>
</dbReference>
<dbReference type="FunFam" id="1.10.20.10:FF:000088">
    <property type="entry name" value="Histone H3-like centromeric protein CSE4"/>
    <property type="match status" value="1"/>
</dbReference>
<dbReference type="GO" id="GO:0003677">
    <property type="term" value="F:DNA binding"/>
    <property type="evidence" value="ECO:0007669"/>
    <property type="project" value="UniProtKB-KW"/>
</dbReference>
<keyword evidence="3" id="KW-0158">Chromosome</keyword>
<comment type="similarity">
    <text evidence="2">Belongs to the histone H3 family.</text>
</comment>
<reference evidence="7 8" key="1">
    <citation type="submission" date="2020-11" db="EMBL/GenBank/DDBJ databases">
        <title>Kefir isolates.</title>
        <authorList>
            <person name="Marcisauskas S."/>
            <person name="Kim Y."/>
            <person name="Blasche S."/>
        </authorList>
    </citation>
    <scope>NUCLEOTIDE SEQUENCE [LARGE SCALE GENOMIC DNA]</scope>
    <source>
        <strain evidence="7 8">OG2</strain>
    </source>
</reference>